<proteinExistence type="predicted"/>
<evidence type="ECO:0000313" key="2">
    <source>
        <dbReference type="Proteomes" id="UP000008022"/>
    </source>
</evidence>
<organism evidence="1 2">
    <name type="scientific">Oryza rufipogon</name>
    <name type="common">Brownbeard rice</name>
    <name type="synonym">Asian wild rice</name>
    <dbReference type="NCBI Taxonomy" id="4529"/>
    <lineage>
        <taxon>Eukaryota</taxon>
        <taxon>Viridiplantae</taxon>
        <taxon>Streptophyta</taxon>
        <taxon>Embryophyta</taxon>
        <taxon>Tracheophyta</taxon>
        <taxon>Spermatophyta</taxon>
        <taxon>Magnoliopsida</taxon>
        <taxon>Liliopsida</taxon>
        <taxon>Poales</taxon>
        <taxon>Poaceae</taxon>
        <taxon>BOP clade</taxon>
        <taxon>Oryzoideae</taxon>
        <taxon>Oryzeae</taxon>
        <taxon>Oryzinae</taxon>
        <taxon>Oryza</taxon>
    </lineage>
</organism>
<reference evidence="1" key="2">
    <citation type="submission" date="2015-06" db="UniProtKB">
        <authorList>
            <consortium name="EnsemblPlants"/>
        </authorList>
    </citation>
    <scope>IDENTIFICATION</scope>
</reference>
<dbReference type="Proteomes" id="UP000008022">
    <property type="component" value="Unassembled WGS sequence"/>
</dbReference>
<accession>A0A0E0QCN3</accession>
<sequence>MANSHGLARVEAPAARINFPQRIGVILAAGKPTGKIPGFMDLEYATRKKEMANKFRVMLLIKCLNWMDCNMLLDNLHLTEAAFRNRSMIRKCTGEGKIMSKKPTQAQKTEV</sequence>
<dbReference type="HOGENOM" id="CLU_2162575_0_0_1"/>
<name>A0A0E0QCN3_ORYRU</name>
<dbReference type="AlphaFoldDB" id="A0A0E0QCN3"/>
<evidence type="ECO:0000313" key="1">
    <source>
        <dbReference type="EnsemblPlants" id="ORUFI07G27040.1"/>
    </source>
</evidence>
<dbReference type="EnsemblPlants" id="ORUFI07G27040.1">
    <property type="protein sequence ID" value="ORUFI07G27040.1"/>
    <property type="gene ID" value="ORUFI07G27040"/>
</dbReference>
<reference evidence="2" key="1">
    <citation type="submission" date="2013-06" db="EMBL/GenBank/DDBJ databases">
        <authorList>
            <person name="Zhao Q."/>
        </authorList>
    </citation>
    <scope>NUCLEOTIDE SEQUENCE</scope>
    <source>
        <strain evidence="2">cv. W1943</strain>
    </source>
</reference>
<protein>
    <submittedName>
        <fullName evidence="1">Uncharacterized protein</fullName>
    </submittedName>
</protein>
<dbReference type="Gramene" id="ORUFI07G27040.1">
    <property type="protein sequence ID" value="ORUFI07G27040.1"/>
    <property type="gene ID" value="ORUFI07G27040"/>
</dbReference>
<dbReference type="OMA" id="VMLLIKC"/>
<keyword evidence="2" id="KW-1185">Reference proteome</keyword>